<feature type="domain" description="Methyltransferase FkbM" evidence="1">
    <location>
        <begin position="103"/>
        <end position="241"/>
    </location>
</feature>
<evidence type="ECO:0000313" key="3">
    <source>
        <dbReference type="Proteomes" id="UP000240357"/>
    </source>
</evidence>
<keyword evidence="3" id="KW-1185">Reference proteome</keyword>
<gene>
    <name evidence="2" type="ORF">AHMF7605_02550</name>
</gene>
<dbReference type="EMBL" id="PYFT01000001">
    <property type="protein sequence ID" value="PSR52482.1"/>
    <property type="molecule type" value="Genomic_DNA"/>
</dbReference>
<name>A0A2T2YAD9_9BACT</name>
<dbReference type="Pfam" id="PF05050">
    <property type="entry name" value="Methyltransf_21"/>
    <property type="match status" value="1"/>
</dbReference>
<dbReference type="SUPFAM" id="SSF53335">
    <property type="entry name" value="S-adenosyl-L-methionine-dependent methyltransferases"/>
    <property type="match status" value="1"/>
</dbReference>
<dbReference type="InterPro" id="IPR052514">
    <property type="entry name" value="SAM-dependent_MTase"/>
</dbReference>
<organism evidence="2 3">
    <name type="scientific">Adhaeribacter arboris</name>
    <dbReference type="NCBI Taxonomy" id="2072846"/>
    <lineage>
        <taxon>Bacteria</taxon>
        <taxon>Pseudomonadati</taxon>
        <taxon>Bacteroidota</taxon>
        <taxon>Cytophagia</taxon>
        <taxon>Cytophagales</taxon>
        <taxon>Hymenobacteraceae</taxon>
        <taxon>Adhaeribacter</taxon>
    </lineage>
</organism>
<evidence type="ECO:0000313" key="2">
    <source>
        <dbReference type="EMBL" id="PSR52482.1"/>
    </source>
</evidence>
<accession>A0A2T2YAD9</accession>
<proteinExistence type="predicted"/>
<dbReference type="Gene3D" id="3.40.50.150">
    <property type="entry name" value="Vaccinia Virus protein VP39"/>
    <property type="match status" value="1"/>
</dbReference>
<reference evidence="2 3" key="1">
    <citation type="submission" date="2018-03" db="EMBL/GenBank/DDBJ databases">
        <title>Adhaeribacter sp. HMF7605 Genome sequencing and assembly.</title>
        <authorList>
            <person name="Kang H."/>
            <person name="Kang J."/>
            <person name="Cha I."/>
            <person name="Kim H."/>
            <person name="Joh K."/>
        </authorList>
    </citation>
    <scope>NUCLEOTIDE SEQUENCE [LARGE SCALE GENOMIC DNA]</scope>
    <source>
        <strain evidence="2 3">HMF7605</strain>
    </source>
</reference>
<dbReference type="PANTHER" id="PTHR34203">
    <property type="entry name" value="METHYLTRANSFERASE, FKBM FAMILY PROTEIN"/>
    <property type="match status" value="1"/>
</dbReference>
<evidence type="ECO:0000259" key="1">
    <source>
        <dbReference type="Pfam" id="PF05050"/>
    </source>
</evidence>
<sequence>MNRRVALAKHWFLNSKNDISFAELLSKVFEKTCDLKAKPFISEILHENGQYIVDIKNIGVLYYPDNMPVKSLYQVITESTDKKQWHYYEIPETQVVKSDVVVDCGAAEGLFSLIVANRCAKVYAIEPLPSFIHSLKLTFAKFQNVEIIACALSDKSGNAFMNDHDISSAISDKGNVPIKIETIDNLFFNKGIKIDYLKADLEGYEMDMLKGATKTIEQSRPKVAITTYHKAEHANQIREFLLKIHPDYKIKVKGIEERAGAPVMLHTW</sequence>
<dbReference type="Proteomes" id="UP000240357">
    <property type="component" value="Unassembled WGS sequence"/>
</dbReference>
<dbReference type="PANTHER" id="PTHR34203:SF15">
    <property type="entry name" value="SLL1173 PROTEIN"/>
    <property type="match status" value="1"/>
</dbReference>
<dbReference type="AlphaFoldDB" id="A0A2T2YAD9"/>
<dbReference type="InterPro" id="IPR029063">
    <property type="entry name" value="SAM-dependent_MTases_sf"/>
</dbReference>
<comment type="caution">
    <text evidence="2">The sequence shown here is derived from an EMBL/GenBank/DDBJ whole genome shotgun (WGS) entry which is preliminary data.</text>
</comment>
<dbReference type="InterPro" id="IPR006342">
    <property type="entry name" value="FkbM_mtfrase"/>
</dbReference>
<protein>
    <recommendedName>
        <fullName evidence="1">Methyltransferase FkbM domain-containing protein</fullName>
    </recommendedName>
</protein>
<dbReference type="NCBIfam" id="TIGR01444">
    <property type="entry name" value="fkbM_fam"/>
    <property type="match status" value="1"/>
</dbReference>